<evidence type="ECO:0000256" key="2">
    <source>
        <dbReference type="ARBA" id="ARBA00005336"/>
    </source>
</evidence>
<evidence type="ECO:0000313" key="9">
    <source>
        <dbReference type="EMBL" id="TKI05914.1"/>
    </source>
</evidence>
<gene>
    <name evidence="9" type="ORF">FCN80_11875</name>
</gene>
<dbReference type="Pfam" id="PF01915">
    <property type="entry name" value="Glyco_hydro_3_C"/>
    <property type="match status" value="1"/>
</dbReference>
<accession>A0ABY2SPZ9</accession>
<dbReference type="Gene3D" id="3.20.20.300">
    <property type="entry name" value="Glycoside hydrolase, family 3, N-terminal domain"/>
    <property type="match status" value="1"/>
</dbReference>
<dbReference type="Pfam" id="PF00933">
    <property type="entry name" value="Glyco_hydro_3"/>
    <property type="match status" value="1"/>
</dbReference>
<dbReference type="SUPFAM" id="SSF51445">
    <property type="entry name" value="(Trans)glycosidases"/>
    <property type="match status" value="1"/>
</dbReference>
<dbReference type="InterPro" id="IPR036962">
    <property type="entry name" value="Glyco_hydro_3_N_sf"/>
</dbReference>
<dbReference type="InterPro" id="IPR036881">
    <property type="entry name" value="Glyco_hydro_3_C_sf"/>
</dbReference>
<dbReference type="InterPro" id="IPR050226">
    <property type="entry name" value="NagZ_Beta-hexosaminidase"/>
</dbReference>
<evidence type="ECO:0000313" key="10">
    <source>
        <dbReference type="Proteomes" id="UP000305202"/>
    </source>
</evidence>
<keyword evidence="10" id="KW-1185">Reference proteome</keyword>
<dbReference type="Gene3D" id="3.40.50.1700">
    <property type="entry name" value="Glycoside hydrolase family 3 C-terminal domain"/>
    <property type="match status" value="1"/>
</dbReference>
<dbReference type="PANTHER" id="PTHR30480">
    <property type="entry name" value="BETA-HEXOSAMINIDASE-RELATED"/>
    <property type="match status" value="1"/>
</dbReference>
<feature type="domain" description="Glycoside hydrolase family 3 N-terminal" evidence="7">
    <location>
        <begin position="51"/>
        <end position="410"/>
    </location>
</feature>
<dbReference type="PROSITE" id="PS00775">
    <property type="entry name" value="GLYCOSYL_HYDROL_F3"/>
    <property type="match status" value="1"/>
</dbReference>
<dbReference type="SUPFAM" id="SSF52279">
    <property type="entry name" value="Beta-D-glucan exohydrolase, C-terminal domain"/>
    <property type="match status" value="1"/>
</dbReference>
<name>A0ABY2SPZ9_9HYPH</name>
<dbReference type="PANTHER" id="PTHR30480:SF13">
    <property type="entry name" value="BETA-HEXOSAMINIDASE"/>
    <property type="match status" value="1"/>
</dbReference>
<dbReference type="GO" id="GO:0016787">
    <property type="term" value="F:hydrolase activity"/>
    <property type="evidence" value="ECO:0007669"/>
    <property type="project" value="UniProtKB-KW"/>
</dbReference>
<protein>
    <recommendedName>
        <fullName evidence="3">beta-N-acetylhexosaminidase</fullName>
        <ecNumber evidence="3">3.2.1.52</ecNumber>
    </recommendedName>
</protein>
<dbReference type="Proteomes" id="UP000305202">
    <property type="component" value="Unassembled WGS sequence"/>
</dbReference>
<sequence length="638" mass="69997">MISSTYSRPDNEFVHIDNLIKSAVIPVADGAAYLARLENVRNSAALAAHMTIKEKIGQKIMLDFRLWRESGADDSVRDMEAITESIRNIIVDYNIGGIKLFSNNLKDKNQIGKLTASLKEIIIAKHIPLFIATDNEGGNVFRLPRRDFFAFPGNMALAAAYDDNRINNLAYLQGCVMARDLLAAGINTNFAPVLDVNSHQDNPVINVRSFGDHPATVAILGRQMIKGFGDNGVISVAKHFPGHGNTEIDSHLGLPVVNRNRQDAEAIDLAPYRRAIEAGDAPDMIMTAHIQYPALDDSLIRTRDGEDIVIPATLSGKIQTDLLRNELKYTGVTITDALDMGAISEKFDIDQVMEQLFNAGVDIALMPVSLRSPDDRHKLERLIDTLAQKISAGVIDENTVSASVGRILSLKARRLGGPPPDNPAVDASLGRRLEKYIADHSVTLLKNSGAILPLVKKDIPLYLLMPWNEQGEALQNVLTANGFSAVRRGRTDDVPWQTQQREIEHCAMLIIGSLSMRASPVESNAATDQTHTRTLTADQAIQRAIAYARRQRKKIVFLSLRAPYDVVNYLDSVDAVLATYSYYGEENGEIRGCSLHSAAEIIAGKLPPRGQLPVDIYNIDAQGHAAQLRFARGFGLAC</sequence>
<organism evidence="9 10">
    <name type="scientific">Martelella alba</name>
    <dbReference type="NCBI Taxonomy" id="2590451"/>
    <lineage>
        <taxon>Bacteria</taxon>
        <taxon>Pseudomonadati</taxon>
        <taxon>Pseudomonadota</taxon>
        <taxon>Alphaproteobacteria</taxon>
        <taxon>Hyphomicrobiales</taxon>
        <taxon>Aurantimonadaceae</taxon>
        <taxon>Martelella</taxon>
    </lineage>
</organism>
<reference evidence="9 10" key="1">
    <citation type="submission" date="2019-04" db="EMBL/GenBank/DDBJ databases">
        <authorList>
            <person name="Li M."/>
            <person name="Gao C."/>
        </authorList>
    </citation>
    <scope>NUCLEOTIDE SEQUENCE [LARGE SCALE GENOMIC DNA]</scope>
    <source>
        <strain evidence="9 10">BGMRC 2031</strain>
    </source>
</reference>
<dbReference type="InterPro" id="IPR019800">
    <property type="entry name" value="Glyco_hydro_3_AS"/>
</dbReference>
<comment type="catalytic activity">
    <reaction evidence="1">
        <text>Hydrolysis of terminal non-reducing N-acetyl-D-hexosamine residues in N-acetyl-beta-D-hexosaminides.</text>
        <dbReference type="EC" id="3.2.1.52"/>
    </reaction>
</comment>
<evidence type="ECO:0000259" key="8">
    <source>
        <dbReference type="Pfam" id="PF01915"/>
    </source>
</evidence>
<comment type="similarity">
    <text evidence="2 6">Belongs to the glycosyl hydrolase 3 family.</text>
</comment>
<dbReference type="EC" id="3.2.1.52" evidence="3"/>
<dbReference type="InterPro" id="IPR017853">
    <property type="entry name" value="GH"/>
</dbReference>
<dbReference type="InterPro" id="IPR001764">
    <property type="entry name" value="Glyco_hydro_3_N"/>
</dbReference>
<keyword evidence="4 6" id="KW-0378">Hydrolase</keyword>
<evidence type="ECO:0000256" key="3">
    <source>
        <dbReference type="ARBA" id="ARBA00012663"/>
    </source>
</evidence>
<comment type="caution">
    <text evidence="9">The sequence shown here is derived from an EMBL/GenBank/DDBJ whole genome shotgun (WGS) entry which is preliminary data.</text>
</comment>
<dbReference type="RefSeq" id="WP_136990375.1">
    <property type="nucleotide sequence ID" value="NZ_SZPQ01000016.1"/>
</dbReference>
<proteinExistence type="inferred from homology"/>
<evidence type="ECO:0000256" key="5">
    <source>
        <dbReference type="ARBA" id="ARBA00023295"/>
    </source>
</evidence>
<keyword evidence="5 6" id="KW-0326">Glycosidase</keyword>
<evidence type="ECO:0000256" key="6">
    <source>
        <dbReference type="RuleBase" id="RU361161"/>
    </source>
</evidence>
<evidence type="ECO:0000256" key="4">
    <source>
        <dbReference type="ARBA" id="ARBA00022801"/>
    </source>
</evidence>
<feature type="domain" description="Glycoside hydrolase family 3 C-terminal" evidence="8">
    <location>
        <begin position="442"/>
        <end position="622"/>
    </location>
</feature>
<dbReference type="InterPro" id="IPR002772">
    <property type="entry name" value="Glyco_hydro_3_C"/>
</dbReference>
<dbReference type="EMBL" id="SZPQ01000016">
    <property type="protein sequence ID" value="TKI05914.1"/>
    <property type="molecule type" value="Genomic_DNA"/>
</dbReference>
<evidence type="ECO:0000259" key="7">
    <source>
        <dbReference type="Pfam" id="PF00933"/>
    </source>
</evidence>
<evidence type="ECO:0000256" key="1">
    <source>
        <dbReference type="ARBA" id="ARBA00001231"/>
    </source>
</evidence>